<sequence length="66" mass="7353">LSTNTLATFELTVHTMNVTTGKVDKENPLEPGKFAVVIKKERLKSSRIMLKLFNSGSLDVCPHQHT</sequence>
<reference evidence="2" key="1">
    <citation type="journal article" date="2018" name="BMC Genomics">
        <title>Genomic insights into host adaptation between the wheat stripe rust pathogen (Puccinia striiformis f. sp. tritici) and the barley stripe rust pathogen (Puccinia striiformis f. sp. hordei).</title>
        <authorList>
            <person name="Xia C."/>
            <person name="Wang M."/>
            <person name="Yin C."/>
            <person name="Cornejo O.E."/>
            <person name="Hulbert S.H."/>
            <person name="Chen X."/>
        </authorList>
    </citation>
    <scope>NUCLEOTIDE SEQUENCE [LARGE SCALE GENOMIC DNA]</scope>
    <source>
        <strain evidence="2">93-210</strain>
    </source>
</reference>
<protein>
    <submittedName>
        <fullName evidence="1">Uncharacterized protein</fullName>
    </submittedName>
</protein>
<dbReference type="Proteomes" id="UP001060170">
    <property type="component" value="Chromosome 10"/>
</dbReference>
<evidence type="ECO:0000313" key="2">
    <source>
        <dbReference type="Proteomes" id="UP001060170"/>
    </source>
</evidence>
<organism evidence="1 2">
    <name type="scientific">Puccinia striiformis f. sp. tritici</name>
    <dbReference type="NCBI Taxonomy" id="168172"/>
    <lineage>
        <taxon>Eukaryota</taxon>
        <taxon>Fungi</taxon>
        <taxon>Dikarya</taxon>
        <taxon>Basidiomycota</taxon>
        <taxon>Pucciniomycotina</taxon>
        <taxon>Pucciniomycetes</taxon>
        <taxon>Pucciniales</taxon>
        <taxon>Pucciniaceae</taxon>
        <taxon>Puccinia</taxon>
    </lineage>
</organism>
<feature type="non-terminal residue" evidence="1">
    <location>
        <position position="1"/>
    </location>
</feature>
<evidence type="ECO:0000313" key="1">
    <source>
        <dbReference type="EMBL" id="KAI7944644.1"/>
    </source>
</evidence>
<name>A0ACC0E699_9BASI</name>
<proteinExistence type="predicted"/>
<reference evidence="2" key="2">
    <citation type="journal article" date="2018" name="Mol. Plant Microbe Interact.">
        <title>Genome sequence resources for the wheat stripe rust pathogen (Puccinia striiformis f. sp. tritici) and the barley stripe rust pathogen (Puccinia striiformis f. sp. hordei).</title>
        <authorList>
            <person name="Xia C."/>
            <person name="Wang M."/>
            <person name="Yin C."/>
            <person name="Cornejo O.E."/>
            <person name="Hulbert S.H."/>
            <person name="Chen X."/>
        </authorList>
    </citation>
    <scope>NUCLEOTIDE SEQUENCE [LARGE SCALE GENOMIC DNA]</scope>
    <source>
        <strain evidence="2">93-210</strain>
    </source>
</reference>
<reference evidence="1 2" key="3">
    <citation type="journal article" date="2022" name="Microbiol. Spectr.">
        <title>Folding features and dynamics of 3D genome architecture in plant fungal pathogens.</title>
        <authorList>
            <person name="Xia C."/>
        </authorList>
    </citation>
    <scope>NUCLEOTIDE SEQUENCE [LARGE SCALE GENOMIC DNA]</scope>
    <source>
        <strain evidence="1 2">93-210</strain>
    </source>
</reference>
<comment type="caution">
    <text evidence="1">The sequence shown here is derived from an EMBL/GenBank/DDBJ whole genome shotgun (WGS) entry which is preliminary data.</text>
</comment>
<keyword evidence="2" id="KW-1185">Reference proteome</keyword>
<dbReference type="EMBL" id="CM045874">
    <property type="protein sequence ID" value="KAI7944644.1"/>
    <property type="molecule type" value="Genomic_DNA"/>
</dbReference>
<gene>
    <name evidence="1" type="ORF">MJO28_010339</name>
</gene>
<accession>A0ACC0E699</accession>